<gene>
    <name evidence="1" type="ORF">CT0861_01423</name>
</gene>
<evidence type="ECO:0000313" key="1">
    <source>
        <dbReference type="EMBL" id="KZL72466.1"/>
    </source>
</evidence>
<protein>
    <submittedName>
        <fullName evidence="1">Kelch repeat-containing protein</fullName>
    </submittedName>
</protein>
<dbReference type="EMBL" id="LFIV01000058">
    <property type="protein sequence ID" value="KZL72466.1"/>
    <property type="molecule type" value="Genomic_DNA"/>
</dbReference>
<dbReference type="STRING" id="708197.A0A161WMX3"/>
<dbReference type="SUPFAM" id="SSF117281">
    <property type="entry name" value="Kelch motif"/>
    <property type="match status" value="1"/>
</dbReference>
<dbReference type="InterPro" id="IPR015915">
    <property type="entry name" value="Kelch-typ_b-propeller"/>
</dbReference>
<dbReference type="SMART" id="SM00612">
    <property type="entry name" value="Kelch"/>
    <property type="match status" value="4"/>
</dbReference>
<reference evidence="1 2" key="1">
    <citation type="submission" date="2015-06" db="EMBL/GenBank/DDBJ databases">
        <title>Survival trade-offs in plant roots during colonization by closely related pathogenic and mutualistic fungi.</title>
        <authorList>
            <person name="Hacquard S."/>
            <person name="Kracher B."/>
            <person name="Hiruma K."/>
            <person name="Weinman A."/>
            <person name="Muench P."/>
            <person name="Garrido Oter R."/>
            <person name="Ver Loren van Themaat E."/>
            <person name="Dallerey J.-F."/>
            <person name="Damm U."/>
            <person name="Henrissat B."/>
            <person name="Lespinet O."/>
            <person name="Thon M."/>
            <person name="Kemen E."/>
            <person name="McHardy A.C."/>
            <person name="Schulze-Lefert P."/>
            <person name="O'Connell R.J."/>
        </authorList>
    </citation>
    <scope>NUCLEOTIDE SEQUENCE [LARGE SCALE GENOMIC DNA]</scope>
    <source>
        <strain evidence="1 2">0861</strain>
    </source>
</reference>
<dbReference type="AlphaFoldDB" id="A0A161WMX3"/>
<organism evidence="1 2">
    <name type="scientific">Colletotrichum tofieldiae</name>
    <dbReference type="NCBI Taxonomy" id="708197"/>
    <lineage>
        <taxon>Eukaryota</taxon>
        <taxon>Fungi</taxon>
        <taxon>Dikarya</taxon>
        <taxon>Ascomycota</taxon>
        <taxon>Pezizomycotina</taxon>
        <taxon>Sordariomycetes</taxon>
        <taxon>Hypocreomycetidae</taxon>
        <taxon>Glomerellales</taxon>
        <taxon>Glomerellaceae</taxon>
        <taxon>Colletotrichum</taxon>
        <taxon>Colletotrichum spaethianum species complex</taxon>
    </lineage>
</organism>
<comment type="caution">
    <text evidence="1">The sequence shown here is derived from an EMBL/GenBank/DDBJ whole genome shotgun (WGS) entry which is preliminary data.</text>
</comment>
<dbReference type="Pfam" id="PF24681">
    <property type="entry name" value="Kelch_KLHDC2_KLHL20_DRC7"/>
    <property type="match status" value="1"/>
</dbReference>
<dbReference type="PANTHER" id="PTHR45632">
    <property type="entry name" value="LD33804P"/>
    <property type="match status" value="1"/>
</dbReference>
<dbReference type="Gene3D" id="2.120.10.80">
    <property type="entry name" value="Kelch-type beta propeller"/>
    <property type="match status" value="2"/>
</dbReference>
<name>A0A161WMX3_9PEZI</name>
<proteinExistence type="predicted"/>
<accession>A0A161WMX3</accession>
<sequence length="352" mass="36951">MRVPTVATAIAGASVVSSQARSIISSRATSCVGGTWHDLASIPFLPRQEHAAVAINSTTLAVLGGISGSSETGVWNNSDLVTLYDVLSNKWTPAAPLPIALNHPNAATVDGRIYLLGGLAETFDQNGTWRAVPNSWVYDPKRDQWEPIASFPQGTERGSAAVGVSGTTIYLAGGLRYMETVAGGTIATVSDVSAYETTTDSWRSFQSNPLPQPRDHAGGAVVGNKFYTIGGRHISGRLLVSNSVYVLDLDNIDAGWETSDSKLPTARAGHGTAVLGSLIYTFGGEGNLLTASGVFNETEVFDPGSETWTRLKPMRHPRHGSAAISIGDGIIVPGGGVAWGSSPVDTTDIFRP</sequence>
<dbReference type="Pfam" id="PF01344">
    <property type="entry name" value="Kelch_1"/>
    <property type="match status" value="1"/>
</dbReference>
<dbReference type="InterPro" id="IPR006652">
    <property type="entry name" value="Kelch_1"/>
</dbReference>
<dbReference type="Proteomes" id="UP000076552">
    <property type="component" value="Unassembled WGS sequence"/>
</dbReference>
<dbReference type="PANTHER" id="PTHR45632:SF24">
    <property type="entry name" value="GALACTOSE OXIDASE"/>
    <property type="match status" value="1"/>
</dbReference>
<keyword evidence="2" id="KW-1185">Reference proteome</keyword>
<evidence type="ECO:0000313" key="2">
    <source>
        <dbReference type="Proteomes" id="UP000076552"/>
    </source>
</evidence>